<evidence type="ECO:0000256" key="4">
    <source>
        <dbReference type="ARBA" id="ARBA00022729"/>
    </source>
</evidence>
<keyword evidence="3" id="KW-0813">Transport</keyword>
<dbReference type="GO" id="GO:0030313">
    <property type="term" value="C:cell envelope"/>
    <property type="evidence" value="ECO:0007669"/>
    <property type="project" value="UniProtKB-SubCell"/>
</dbReference>
<comment type="caution">
    <text evidence="6">The sequence shown here is derived from an EMBL/GenBank/DDBJ whole genome shotgun (WGS) entry which is preliminary data.</text>
</comment>
<protein>
    <submittedName>
        <fullName evidence="6">Sugar ABC transporter substrate-binding protein</fullName>
    </submittedName>
</protein>
<accession>A0A5M3XXB8</accession>
<evidence type="ECO:0000256" key="2">
    <source>
        <dbReference type="ARBA" id="ARBA00008520"/>
    </source>
</evidence>
<dbReference type="Pfam" id="PF13416">
    <property type="entry name" value="SBP_bac_8"/>
    <property type="match status" value="1"/>
</dbReference>
<dbReference type="AlphaFoldDB" id="A0A5M3XXB8"/>
<evidence type="ECO:0000313" key="6">
    <source>
        <dbReference type="EMBL" id="GES24201.1"/>
    </source>
</evidence>
<dbReference type="InterPro" id="IPR006059">
    <property type="entry name" value="SBP"/>
</dbReference>
<comment type="similarity">
    <text evidence="2">Belongs to the bacterial solute-binding protein 1 family.</text>
</comment>
<evidence type="ECO:0000256" key="1">
    <source>
        <dbReference type="ARBA" id="ARBA00004196"/>
    </source>
</evidence>
<dbReference type="EMBL" id="BLAF01000048">
    <property type="protein sequence ID" value="GES24201.1"/>
    <property type="molecule type" value="Genomic_DNA"/>
</dbReference>
<organism evidence="6 7">
    <name type="scientific">Acrocarpospora pleiomorpha</name>
    <dbReference type="NCBI Taxonomy" id="90975"/>
    <lineage>
        <taxon>Bacteria</taxon>
        <taxon>Bacillati</taxon>
        <taxon>Actinomycetota</taxon>
        <taxon>Actinomycetes</taxon>
        <taxon>Streptosporangiales</taxon>
        <taxon>Streptosporangiaceae</taxon>
        <taxon>Acrocarpospora</taxon>
    </lineage>
</organism>
<gene>
    <name evidence="6" type="ORF">Aple_071000</name>
</gene>
<dbReference type="PROSITE" id="PS51257">
    <property type="entry name" value="PROKAR_LIPOPROTEIN"/>
    <property type="match status" value="1"/>
</dbReference>
<keyword evidence="7" id="KW-1185">Reference proteome</keyword>
<dbReference type="PANTHER" id="PTHR43649">
    <property type="entry name" value="ARABINOSE-BINDING PROTEIN-RELATED"/>
    <property type="match status" value="1"/>
</dbReference>
<sequence length="445" mass="48403">MIRKPIALLALAVAMAACGTSAETETPEAAEKVTLTYSLWDPNQLPAYQECADAFTATSGIQVKITQQGWEDYWNGITTSLVSGTAPDVITNHVAYYPELAANNQLLDIQPFVDRDKVDLTRYTGDLASLWVRDGKRYGLPQDWDTIALVYNVKDVEDAKIDPATLKDLTWNPADGGTFGELIKKLTVDANGKRGDEAGFDKTKVATYGWGLEQGGGVVGQTQWSWMPLSMGFQYLDKNPFGTDYKLDDPRLAEAITWWQDQMKAGYVLPREEAGRLGLEPMMQTNKAALVPDGSWRIGTWAGSTDQKFAFAPLPRGPQGRKTIINGLAPSITAGTKHPDQAWEWVKFIGSPACQDLVAKRAVVFPAITTAAAAAAESHRAKGVDVSAFTDIAADPASLSYYPITGSANEINTEAQAVIDQIQELKVVPADALKELDTRVADILK</sequence>
<dbReference type="Gene3D" id="3.40.190.10">
    <property type="entry name" value="Periplasmic binding protein-like II"/>
    <property type="match status" value="1"/>
</dbReference>
<evidence type="ECO:0000256" key="5">
    <source>
        <dbReference type="SAM" id="SignalP"/>
    </source>
</evidence>
<dbReference type="Proteomes" id="UP000377595">
    <property type="component" value="Unassembled WGS sequence"/>
</dbReference>
<feature type="signal peptide" evidence="5">
    <location>
        <begin position="1"/>
        <end position="22"/>
    </location>
</feature>
<reference evidence="6 7" key="1">
    <citation type="submission" date="2019-10" db="EMBL/GenBank/DDBJ databases">
        <title>Whole genome shotgun sequence of Acrocarpospora pleiomorpha NBRC 16267.</title>
        <authorList>
            <person name="Ichikawa N."/>
            <person name="Kimura A."/>
            <person name="Kitahashi Y."/>
            <person name="Komaki H."/>
            <person name="Oguchi A."/>
        </authorList>
    </citation>
    <scope>NUCLEOTIDE SEQUENCE [LARGE SCALE GENOMIC DNA]</scope>
    <source>
        <strain evidence="6 7">NBRC 16267</strain>
    </source>
</reference>
<dbReference type="OrthoDB" id="1650177at2"/>
<dbReference type="InterPro" id="IPR050490">
    <property type="entry name" value="Bact_solute-bd_prot1"/>
</dbReference>
<dbReference type="PANTHER" id="PTHR43649:SF31">
    <property type="entry name" value="SN-GLYCEROL-3-PHOSPHATE-BINDING PERIPLASMIC PROTEIN UGPB"/>
    <property type="match status" value="1"/>
</dbReference>
<keyword evidence="4 5" id="KW-0732">Signal</keyword>
<evidence type="ECO:0000256" key="3">
    <source>
        <dbReference type="ARBA" id="ARBA00022448"/>
    </source>
</evidence>
<dbReference type="CDD" id="cd13585">
    <property type="entry name" value="PBP2_TMBP_like"/>
    <property type="match status" value="1"/>
</dbReference>
<feature type="chain" id="PRO_5039151270" evidence="5">
    <location>
        <begin position="23"/>
        <end position="445"/>
    </location>
</feature>
<evidence type="ECO:0000313" key="7">
    <source>
        <dbReference type="Proteomes" id="UP000377595"/>
    </source>
</evidence>
<proteinExistence type="inferred from homology"/>
<name>A0A5M3XXB8_9ACTN</name>
<dbReference type="RefSeq" id="WP_155349053.1">
    <property type="nucleotide sequence ID" value="NZ_BAAAHM010000005.1"/>
</dbReference>
<dbReference type="SUPFAM" id="SSF53850">
    <property type="entry name" value="Periplasmic binding protein-like II"/>
    <property type="match status" value="1"/>
</dbReference>
<comment type="subcellular location">
    <subcellularLocation>
        <location evidence="1">Cell envelope</location>
    </subcellularLocation>
</comment>